<reference evidence="2 3" key="1">
    <citation type="submission" date="2019-04" db="EMBL/GenBank/DDBJ databases">
        <title>Draft genome sequence of Robertkochia marina CC-AMO-30D.</title>
        <authorList>
            <person name="Hameed A."/>
            <person name="Lin S.-Y."/>
            <person name="Shahina M."/>
            <person name="Lai W.-A."/>
            <person name="Young C.-C."/>
        </authorList>
    </citation>
    <scope>NUCLEOTIDE SEQUENCE [LARGE SCALE GENOMIC DNA]</scope>
    <source>
        <strain evidence="2 3">CC-AMO-30D</strain>
    </source>
</reference>
<dbReference type="SUPFAM" id="SSF48452">
    <property type="entry name" value="TPR-like"/>
    <property type="match status" value="1"/>
</dbReference>
<accession>A0A4V6RRS0</accession>
<feature type="region of interest" description="Disordered" evidence="1">
    <location>
        <begin position="391"/>
        <end position="431"/>
    </location>
</feature>
<dbReference type="Proteomes" id="UP000305939">
    <property type="component" value="Unassembled WGS sequence"/>
</dbReference>
<dbReference type="InterPro" id="IPR011990">
    <property type="entry name" value="TPR-like_helical_dom_sf"/>
</dbReference>
<protein>
    <submittedName>
        <fullName evidence="2">RagB/SusD family nutrient uptake outer membrane protein</fullName>
    </submittedName>
</protein>
<dbReference type="AlphaFoldDB" id="A0A4V6RRS0"/>
<evidence type="ECO:0000313" key="3">
    <source>
        <dbReference type="Proteomes" id="UP000305939"/>
    </source>
</evidence>
<name>A0A4V6RRS0_9FLAO</name>
<gene>
    <name evidence="2" type="ORF">E7Z59_14010</name>
</gene>
<evidence type="ECO:0000256" key="1">
    <source>
        <dbReference type="SAM" id="MobiDB-lite"/>
    </source>
</evidence>
<organism evidence="2 3">
    <name type="scientific">Robertkochia marina</name>
    <dbReference type="NCBI Taxonomy" id="1227945"/>
    <lineage>
        <taxon>Bacteria</taxon>
        <taxon>Pseudomonadati</taxon>
        <taxon>Bacteroidota</taxon>
        <taxon>Flavobacteriia</taxon>
        <taxon>Flavobacteriales</taxon>
        <taxon>Flavobacteriaceae</taxon>
        <taxon>Robertkochia</taxon>
    </lineage>
</organism>
<keyword evidence="3" id="KW-1185">Reference proteome</keyword>
<dbReference type="Gene3D" id="1.25.40.390">
    <property type="match status" value="1"/>
</dbReference>
<dbReference type="OrthoDB" id="1522814at2"/>
<dbReference type="EMBL" id="SSMC01000004">
    <property type="protein sequence ID" value="THD65700.1"/>
    <property type="molecule type" value="Genomic_DNA"/>
</dbReference>
<dbReference type="GO" id="GO:0009279">
    <property type="term" value="C:cell outer membrane"/>
    <property type="evidence" value="ECO:0007669"/>
    <property type="project" value="UniProtKB-SubCell"/>
</dbReference>
<sequence>MKKIIYTIMLSMGTVVLLPSCETDFENPNAPLVQAVTESTNNLLGLIVGLEYQYTVGGGSGLYSAITGSGFSAGELDLINAGNAPLANLLDGGGTLTPGNSVVTNLWTNLQLVRNNAQTVIDNAGNAGTPEVESAIRAYGLFYKGLALGTMSQFWEQGVVTSEANAPFVSRSEALNLAISSLEEAATLVGSGVPEQVTGAVGSQIDLPNAIQALIARYSLMNGDNTKAISAANAVDPGSTSVFIYDEVSPNPVFRSSLTTNNVFDAKTNPFFGLEGDLAVTDSTDARIDFYLEANADNGKGFFTSDGASIPVYVPGEMQLIIAEANAREGNISAAVAALDAVLTKTPAEDPLGLGAGLPAYAGPADQAAVLTEIYKNRCIELYMSGMKLEDSRRFGRPGPNDANAERNRNWYPYPNAERDNNTNTPTDPEV</sequence>
<proteinExistence type="predicted"/>
<comment type="caution">
    <text evidence="2">The sequence shown here is derived from an EMBL/GenBank/DDBJ whole genome shotgun (WGS) entry which is preliminary data.</text>
</comment>
<evidence type="ECO:0000313" key="2">
    <source>
        <dbReference type="EMBL" id="THD65700.1"/>
    </source>
</evidence>
<dbReference type="RefSeq" id="WP_136336984.1">
    <property type="nucleotide sequence ID" value="NZ_QXMP01000002.1"/>
</dbReference>
<feature type="compositionally biased region" description="Polar residues" evidence="1">
    <location>
        <begin position="422"/>
        <end position="431"/>
    </location>
</feature>